<dbReference type="EMBL" id="MZ150784">
    <property type="protein sequence ID" value="QWY84218.1"/>
    <property type="molecule type" value="Genomic_DNA"/>
</dbReference>
<name>A0A8F3IQ28_9CAUD</name>
<organism evidence="1 2">
    <name type="scientific">Arthrobacter phage Zaheer</name>
    <dbReference type="NCBI Taxonomy" id="2836041"/>
    <lineage>
        <taxon>Viruses</taxon>
        <taxon>Duplodnaviria</taxon>
        <taxon>Heunggongvirae</taxon>
        <taxon>Uroviricota</taxon>
        <taxon>Caudoviricetes</taxon>
        <taxon>Daemsvirinae</taxon>
        <taxon>Nanditavirus</taxon>
        <taxon>Nanditavirus zaheer</taxon>
    </lineage>
</organism>
<dbReference type="KEGG" id="vg:80034153"/>
<evidence type="ECO:0000313" key="1">
    <source>
        <dbReference type="EMBL" id="QWY84218.1"/>
    </source>
</evidence>
<dbReference type="GeneID" id="80034153"/>
<evidence type="ECO:0000313" key="2">
    <source>
        <dbReference type="Proteomes" id="UP000693901"/>
    </source>
</evidence>
<keyword evidence="2" id="KW-1185">Reference proteome</keyword>
<gene>
    <name evidence="1" type="primary">17</name>
    <name evidence="1" type="ORF">SEA_ZAHEER_17</name>
</gene>
<dbReference type="Proteomes" id="UP000693901">
    <property type="component" value="Segment"/>
</dbReference>
<dbReference type="RefSeq" id="YP_010761046.1">
    <property type="nucleotide sequence ID" value="NC_073591.1"/>
</dbReference>
<reference evidence="1" key="1">
    <citation type="submission" date="2021-05" db="EMBL/GenBank/DDBJ databases">
        <authorList>
            <person name="Moore L.J."/>
            <person name="Samuelson I.O."/>
            <person name="Sarkilahti S.K."/>
            <person name="Tutterrow P.B."/>
            <person name="Spring A.M."/>
            <person name="Klyczek K."/>
            <person name="Garlena R.A."/>
            <person name="Russell D.A."/>
            <person name="Pope W.H."/>
            <person name="Jacobs-Sera D."/>
            <person name="Hatfull G.F."/>
        </authorList>
    </citation>
    <scope>NUCLEOTIDE SEQUENCE</scope>
</reference>
<proteinExistence type="predicted"/>
<accession>A0A8F3IQ28</accession>
<sequence>MPRFIKDDLIIETAVPSEAAELRRDGFREEKAKTAAVKEADAAKADAPAPKPSK</sequence>
<protein>
    <submittedName>
        <fullName evidence="1">Uncharacterized protein</fullName>
    </submittedName>
</protein>